<comment type="function">
    <text evidence="10">Probable phosphatase which plays a redundant role with gsp-4 in spermatogenesis by regulating sister chromatid segregation during meiosis. In addition, involved in sperm motility by controlling the dynamic disassembly of major sperm proteins (MSP) in the spermatozoan pseudopodium.</text>
</comment>
<dbReference type="InterPro" id="IPR004843">
    <property type="entry name" value="Calcineurin-like_PHP"/>
</dbReference>
<feature type="domain" description="Serine/threonine specific protein phosphatases" evidence="13">
    <location>
        <begin position="392"/>
        <end position="397"/>
    </location>
</feature>
<name>A0A7E4VYN1_PANRE</name>
<dbReference type="InterPro" id="IPR050341">
    <property type="entry name" value="PP1_catalytic_subunit"/>
</dbReference>
<dbReference type="EC" id="3.1.3.16" evidence="11"/>
<evidence type="ECO:0000256" key="7">
    <source>
        <dbReference type="ARBA" id="ARBA00037818"/>
    </source>
</evidence>
<feature type="region of interest" description="Disordered" evidence="12">
    <location>
        <begin position="194"/>
        <end position="229"/>
    </location>
</feature>
<keyword evidence="3" id="KW-0479">Metal-binding</keyword>
<evidence type="ECO:0000256" key="2">
    <source>
        <dbReference type="ARBA" id="ARBA00008294"/>
    </source>
</evidence>
<accession>A0A7E4VYN1</accession>
<dbReference type="GO" id="GO:0000785">
    <property type="term" value="C:chromatin"/>
    <property type="evidence" value="ECO:0007669"/>
    <property type="project" value="UniProtKB-ARBA"/>
</dbReference>
<dbReference type="InterPro" id="IPR029052">
    <property type="entry name" value="Metallo-depent_PP-like"/>
</dbReference>
<dbReference type="GO" id="GO:0007060">
    <property type="term" value="P:male meiosis chromosome segregation"/>
    <property type="evidence" value="ECO:0007669"/>
    <property type="project" value="UniProtKB-ARBA"/>
</dbReference>
<reference evidence="15" key="2">
    <citation type="submission" date="2020-10" db="UniProtKB">
        <authorList>
            <consortium name="WormBaseParasite"/>
        </authorList>
    </citation>
    <scope>IDENTIFICATION</scope>
</reference>
<keyword evidence="4 11" id="KW-0378">Hydrolase</keyword>
<dbReference type="AlphaFoldDB" id="A0A7E4VYN1"/>
<evidence type="ECO:0000256" key="1">
    <source>
        <dbReference type="ARBA" id="ARBA00001936"/>
    </source>
</evidence>
<evidence type="ECO:0000313" key="15">
    <source>
        <dbReference type="WBParaSite" id="Pan_g5067.t1"/>
    </source>
</evidence>
<keyword evidence="5" id="KW-0904">Protein phosphatase</keyword>
<dbReference type="GO" id="GO:0005737">
    <property type="term" value="C:cytoplasm"/>
    <property type="evidence" value="ECO:0007669"/>
    <property type="project" value="TreeGrafter"/>
</dbReference>
<comment type="catalytic activity">
    <reaction evidence="8">
        <text>O-phospho-L-seryl-[protein] + H2O = L-seryl-[protein] + phosphate</text>
        <dbReference type="Rhea" id="RHEA:20629"/>
        <dbReference type="Rhea" id="RHEA-COMP:9863"/>
        <dbReference type="Rhea" id="RHEA-COMP:11604"/>
        <dbReference type="ChEBI" id="CHEBI:15377"/>
        <dbReference type="ChEBI" id="CHEBI:29999"/>
        <dbReference type="ChEBI" id="CHEBI:43474"/>
        <dbReference type="ChEBI" id="CHEBI:83421"/>
        <dbReference type="EC" id="3.1.3.16"/>
    </reaction>
</comment>
<dbReference type="GO" id="GO:0031143">
    <property type="term" value="C:pseudopodium"/>
    <property type="evidence" value="ECO:0007669"/>
    <property type="project" value="UniProtKB-SubCell"/>
</dbReference>
<dbReference type="FunFam" id="3.60.21.10:FF:000026">
    <property type="entry name" value="Serine/threonine-protein phosphatase"/>
    <property type="match status" value="1"/>
</dbReference>
<dbReference type="Gene3D" id="3.60.21.10">
    <property type="match status" value="1"/>
</dbReference>
<organism evidence="14 15">
    <name type="scientific">Panagrellus redivivus</name>
    <name type="common">Microworm</name>
    <dbReference type="NCBI Taxonomy" id="6233"/>
    <lineage>
        <taxon>Eukaryota</taxon>
        <taxon>Metazoa</taxon>
        <taxon>Ecdysozoa</taxon>
        <taxon>Nematoda</taxon>
        <taxon>Chromadorea</taxon>
        <taxon>Rhabditida</taxon>
        <taxon>Tylenchina</taxon>
        <taxon>Panagrolaimomorpha</taxon>
        <taxon>Panagrolaimoidea</taxon>
        <taxon>Panagrolaimidae</taxon>
        <taxon>Panagrellus</taxon>
    </lineage>
</organism>
<feature type="compositionally biased region" description="Low complexity" evidence="12">
    <location>
        <begin position="215"/>
        <end position="229"/>
    </location>
</feature>
<keyword evidence="6" id="KW-0464">Manganese</keyword>
<protein>
    <recommendedName>
        <fullName evidence="11">Serine/threonine-protein phosphatase</fullName>
        <ecNumber evidence="11">3.1.3.16</ecNumber>
    </recommendedName>
</protein>
<evidence type="ECO:0000259" key="13">
    <source>
        <dbReference type="PROSITE" id="PS00125"/>
    </source>
</evidence>
<dbReference type="PANTHER" id="PTHR11668">
    <property type="entry name" value="SERINE/THREONINE PROTEIN PHOSPHATASE"/>
    <property type="match status" value="1"/>
</dbReference>
<evidence type="ECO:0000256" key="4">
    <source>
        <dbReference type="ARBA" id="ARBA00022801"/>
    </source>
</evidence>
<evidence type="ECO:0000256" key="12">
    <source>
        <dbReference type="SAM" id="MobiDB-lite"/>
    </source>
</evidence>
<dbReference type="PANTHER" id="PTHR11668:SF300">
    <property type="entry name" value="SERINE_THREONINE-PROTEIN PHOSPHATASE"/>
    <property type="match status" value="1"/>
</dbReference>
<evidence type="ECO:0000256" key="3">
    <source>
        <dbReference type="ARBA" id="ARBA00022723"/>
    </source>
</evidence>
<dbReference type="WBParaSite" id="Pan_g5067.t1">
    <property type="protein sequence ID" value="Pan_g5067.t1"/>
    <property type="gene ID" value="Pan_g5067"/>
</dbReference>
<feature type="compositionally biased region" description="Low complexity" evidence="12">
    <location>
        <begin position="51"/>
        <end position="66"/>
    </location>
</feature>
<dbReference type="GO" id="GO:0018991">
    <property type="term" value="P:egg-laying behavior"/>
    <property type="evidence" value="ECO:0007669"/>
    <property type="project" value="UniProtKB-ARBA"/>
</dbReference>
<dbReference type="Pfam" id="PF00149">
    <property type="entry name" value="Metallophos"/>
    <property type="match status" value="1"/>
</dbReference>
<dbReference type="PRINTS" id="PR00114">
    <property type="entry name" value="STPHPHTASE"/>
</dbReference>
<dbReference type="SUPFAM" id="SSF56300">
    <property type="entry name" value="Metallo-dependent phosphatases"/>
    <property type="match status" value="1"/>
</dbReference>
<keyword evidence="14" id="KW-1185">Reference proteome</keyword>
<comment type="subcellular location">
    <subcellularLocation>
        <location evidence="7">Cell projection</location>
        <location evidence="7">Pseudopodium</location>
    </subcellularLocation>
</comment>
<sequence length="626" mass="69308">MNAPVAQQPYCKTLLLRGNVPGAVAVPSRIQVQFRTEKGLVMTDPDKTPKSDASPSKSSESPSSAKKSPRDHKKKRHRKKSKKQRDALKVYEEAPQETVNSDRTQKSSSSSPGSESDEFKDALGILDSPLQSPPPPDELAVKEFMQASDKVCCGVKMETHVHPDEPTKILSQPGVAESFIPVSFTTNGYLLKSESNSSLSSGSRTPKLLSPHILTSPRSSSSKSPGKTFSIDGIGANPNLKPGSIAVPVESPIQTTPSKRRKKNVALVEDLSKVQQLDVDDYIKKLMSCVDEDFKVKDYLSDTAIIEQICVLAIENLKKLPAMLEPTPPVQIVGDIHGQFVDLLRIFERCGPPESTRYLFLGDYVDRGPNSLETICLLLLLRIRYPQNVFMLRGNHECSTINRVYGFHDECEDRFQHVPMDSAIWGMQEVDLKGVQVWWRFQDVFNWLPLTALISKRILCMHGGLSPDLVSIEQLRNLERPIDPEVAGIHVDLLWSDPDPMMPNGETDADWGPSARGISSHFNVKAVNNACAKLGLDMIVRAHQVVQDGYEFFANRKLVTIFSAPNYCGEYNNSGAVMMVNESLGISFEIIKPRAGALAKKSKSTEVNFDDIDFDELIAQGSSEKT</sequence>
<dbReference type="GO" id="GO:0097723">
    <property type="term" value="P:amoeboid sperm motility"/>
    <property type="evidence" value="ECO:0007669"/>
    <property type="project" value="UniProtKB-ARBA"/>
</dbReference>
<dbReference type="Proteomes" id="UP000492821">
    <property type="component" value="Unassembled WGS sequence"/>
</dbReference>
<comment type="catalytic activity">
    <reaction evidence="9 11">
        <text>O-phospho-L-threonyl-[protein] + H2O = L-threonyl-[protein] + phosphate</text>
        <dbReference type="Rhea" id="RHEA:47004"/>
        <dbReference type="Rhea" id="RHEA-COMP:11060"/>
        <dbReference type="Rhea" id="RHEA-COMP:11605"/>
        <dbReference type="ChEBI" id="CHEBI:15377"/>
        <dbReference type="ChEBI" id="CHEBI:30013"/>
        <dbReference type="ChEBI" id="CHEBI:43474"/>
        <dbReference type="ChEBI" id="CHEBI:61977"/>
        <dbReference type="EC" id="3.1.3.16"/>
    </reaction>
</comment>
<feature type="compositionally biased region" description="Basic residues" evidence="12">
    <location>
        <begin position="67"/>
        <end position="83"/>
    </location>
</feature>
<reference evidence="14" key="1">
    <citation type="journal article" date="2013" name="Genetics">
        <title>The draft genome and transcriptome of Panagrellus redivivus are shaped by the harsh demands of a free-living lifestyle.</title>
        <authorList>
            <person name="Srinivasan J."/>
            <person name="Dillman A.R."/>
            <person name="Macchietto M.G."/>
            <person name="Heikkinen L."/>
            <person name="Lakso M."/>
            <person name="Fracchia K.M."/>
            <person name="Antoshechkin I."/>
            <person name="Mortazavi A."/>
            <person name="Wong G."/>
            <person name="Sternberg P.W."/>
        </authorList>
    </citation>
    <scope>NUCLEOTIDE SEQUENCE [LARGE SCALE GENOMIC DNA]</scope>
    <source>
        <strain evidence="14">MT8872</strain>
    </source>
</reference>
<feature type="region of interest" description="Disordered" evidence="12">
    <location>
        <begin position="30"/>
        <end position="119"/>
    </location>
</feature>
<evidence type="ECO:0000256" key="5">
    <source>
        <dbReference type="ARBA" id="ARBA00022912"/>
    </source>
</evidence>
<dbReference type="GO" id="GO:0004722">
    <property type="term" value="F:protein serine/threonine phosphatase activity"/>
    <property type="evidence" value="ECO:0007669"/>
    <property type="project" value="UniProtKB-EC"/>
</dbReference>
<dbReference type="GO" id="GO:0031272">
    <property type="term" value="P:regulation of pseudopodium assembly"/>
    <property type="evidence" value="ECO:0007669"/>
    <property type="project" value="UniProtKB-ARBA"/>
</dbReference>
<dbReference type="SMART" id="SM00156">
    <property type="entry name" value="PP2Ac"/>
    <property type="match status" value="1"/>
</dbReference>
<comment type="cofactor">
    <cofactor evidence="1">
        <name>Mn(2+)</name>
        <dbReference type="ChEBI" id="CHEBI:29035"/>
    </cofactor>
</comment>
<feature type="compositionally biased region" description="Low complexity" evidence="12">
    <location>
        <begin position="194"/>
        <end position="203"/>
    </location>
</feature>
<evidence type="ECO:0000256" key="9">
    <source>
        <dbReference type="ARBA" id="ARBA00048336"/>
    </source>
</evidence>
<evidence type="ECO:0000256" key="6">
    <source>
        <dbReference type="ARBA" id="ARBA00023211"/>
    </source>
</evidence>
<evidence type="ECO:0000256" key="11">
    <source>
        <dbReference type="RuleBase" id="RU004273"/>
    </source>
</evidence>
<dbReference type="InterPro" id="IPR006186">
    <property type="entry name" value="Ser/Thr-sp_prot-phosphatase"/>
</dbReference>
<comment type="similarity">
    <text evidence="2 11">Belongs to the PPP phosphatase family.</text>
</comment>
<dbReference type="GO" id="GO:0046872">
    <property type="term" value="F:metal ion binding"/>
    <property type="evidence" value="ECO:0007669"/>
    <property type="project" value="UniProtKB-KW"/>
</dbReference>
<evidence type="ECO:0000256" key="8">
    <source>
        <dbReference type="ARBA" id="ARBA00047761"/>
    </source>
</evidence>
<dbReference type="GO" id="GO:0005634">
    <property type="term" value="C:nucleus"/>
    <property type="evidence" value="ECO:0007669"/>
    <property type="project" value="TreeGrafter"/>
</dbReference>
<proteinExistence type="inferred from homology"/>
<evidence type="ECO:0000256" key="10">
    <source>
        <dbReference type="ARBA" id="ARBA00054219"/>
    </source>
</evidence>
<dbReference type="PROSITE" id="PS00125">
    <property type="entry name" value="SER_THR_PHOSPHATASE"/>
    <property type="match status" value="1"/>
</dbReference>
<evidence type="ECO:0000313" key="14">
    <source>
        <dbReference type="Proteomes" id="UP000492821"/>
    </source>
</evidence>